<protein>
    <submittedName>
        <fullName evidence="3">SDR family oxidoreductase</fullName>
    </submittedName>
</protein>
<dbReference type="PRINTS" id="PR00080">
    <property type="entry name" value="SDRFAMILY"/>
</dbReference>
<dbReference type="Gene3D" id="3.40.50.720">
    <property type="entry name" value="NAD(P)-binding Rossmann-like Domain"/>
    <property type="match status" value="1"/>
</dbReference>
<comment type="similarity">
    <text evidence="1">Belongs to the short-chain dehydrogenases/reductases (SDR) family.</text>
</comment>
<reference evidence="3" key="1">
    <citation type="submission" date="2020-10" db="EMBL/GenBank/DDBJ databases">
        <authorList>
            <person name="Gilroy R."/>
        </authorList>
    </citation>
    <scope>NUCLEOTIDE SEQUENCE</scope>
    <source>
        <strain evidence="3">CHK195-11698</strain>
    </source>
</reference>
<gene>
    <name evidence="3" type="ORF">IAD15_09575</name>
</gene>
<dbReference type="InterPro" id="IPR002347">
    <property type="entry name" value="SDR_fam"/>
</dbReference>
<dbReference type="EMBL" id="DVMJ01000081">
    <property type="protein sequence ID" value="HIU14304.1"/>
    <property type="molecule type" value="Genomic_DNA"/>
</dbReference>
<organism evidence="3 4">
    <name type="scientific">Candidatus Fimiplasma intestinipullorum</name>
    <dbReference type="NCBI Taxonomy" id="2840825"/>
    <lineage>
        <taxon>Bacteria</taxon>
        <taxon>Bacillati</taxon>
        <taxon>Bacillota</taxon>
        <taxon>Clostridia</taxon>
        <taxon>Eubacteriales</taxon>
        <taxon>Candidatus Fimiplasma</taxon>
    </lineage>
</organism>
<dbReference type="Proteomes" id="UP000824175">
    <property type="component" value="Unassembled WGS sequence"/>
</dbReference>
<dbReference type="FunFam" id="3.40.50.720:FF:000240">
    <property type="entry name" value="SDR family oxidoreductase"/>
    <property type="match status" value="1"/>
</dbReference>
<dbReference type="PANTHER" id="PTHR42760">
    <property type="entry name" value="SHORT-CHAIN DEHYDROGENASES/REDUCTASES FAMILY MEMBER"/>
    <property type="match status" value="1"/>
</dbReference>
<dbReference type="Pfam" id="PF13561">
    <property type="entry name" value="adh_short_C2"/>
    <property type="match status" value="1"/>
</dbReference>
<dbReference type="InterPro" id="IPR036291">
    <property type="entry name" value="NAD(P)-bd_dom_sf"/>
</dbReference>
<dbReference type="AlphaFoldDB" id="A0A9D1L104"/>
<accession>A0A9D1L104</accession>
<sequence length="273" mass="28896">MVDLTGKVAVVTGAGGVLCSVLAKALASSGAKVALLDLNEEACHTVARQIVADGGQAQGYVCNVLEKAALEKVCQSIMKEWGSIDILVNGAGGNHPRATTNDEYYDRQAPADSNFFDLDPQGVEFVFSLNFMGSFLPSQVFAHEMKEGSTIINISSMNAFTPLTKIPAYSAAKASISNFTQWLAVYFAKAGIRCNALAPGFFATSQNARLLFNENGEPTPRLEKILAGTPMARLGKPEEIVGTLLYLVDEKASGFVNGVVIPIDGGFSAYSGV</sequence>
<dbReference type="PRINTS" id="PR00081">
    <property type="entry name" value="GDHRDH"/>
</dbReference>
<evidence type="ECO:0000256" key="1">
    <source>
        <dbReference type="ARBA" id="ARBA00006484"/>
    </source>
</evidence>
<keyword evidence="2" id="KW-0560">Oxidoreductase</keyword>
<name>A0A9D1L104_9FIRM</name>
<dbReference type="GO" id="GO:0016616">
    <property type="term" value="F:oxidoreductase activity, acting on the CH-OH group of donors, NAD or NADP as acceptor"/>
    <property type="evidence" value="ECO:0007669"/>
    <property type="project" value="TreeGrafter"/>
</dbReference>
<proteinExistence type="inferred from homology"/>
<comment type="caution">
    <text evidence="3">The sequence shown here is derived from an EMBL/GenBank/DDBJ whole genome shotgun (WGS) entry which is preliminary data.</text>
</comment>
<dbReference type="CDD" id="cd08935">
    <property type="entry name" value="mannonate_red_SDR_c"/>
    <property type="match status" value="1"/>
</dbReference>
<dbReference type="SUPFAM" id="SSF51735">
    <property type="entry name" value="NAD(P)-binding Rossmann-fold domains"/>
    <property type="match status" value="1"/>
</dbReference>
<dbReference type="InterPro" id="IPR020904">
    <property type="entry name" value="Sc_DH/Rdtase_CS"/>
</dbReference>
<dbReference type="GO" id="GO:0005975">
    <property type="term" value="P:carbohydrate metabolic process"/>
    <property type="evidence" value="ECO:0007669"/>
    <property type="project" value="UniProtKB-ARBA"/>
</dbReference>
<dbReference type="PROSITE" id="PS00061">
    <property type="entry name" value="ADH_SHORT"/>
    <property type="match status" value="1"/>
</dbReference>
<evidence type="ECO:0000313" key="4">
    <source>
        <dbReference type="Proteomes" id="UP000824175"/>
    </source>
</evidence>
<evidence type="ECO:0000313" key="3">
    <source>
        <dbReference type="EMBL" id="HIU14304.1"/>
    </source>
</evidence>
<evidence type="ECO:0000256" key="2">
    <source>
        <dbReference type="ARBA" id="ARBA00023002"/>
    </source>
</evidence>
<dbReference type="PANTHER" id="PTHR42760:SF115">
    <property type="entry name" value="3-OXOACYL-[ACYL-CARRIER-PROTEIN] REDUCTASE FABG"/>
    <property type="match status" value="1"/>
</dbReference>
<dbReference type="NCBIfam" id="NF006132">
    <property type="entry name" value="PRK08277.1"/>
    <property type="match status" value="1"/>
</dbReference>
<reference evidence="3" key="2">
    <citation type="journal article" date="2021" name="PeerJ">
        <title>Extensive microbial diversity within the chicken gut microbiome revealed by metagenomics and culture.</title>
        <authorList>
            <person name="Gilroy R."/>
            <person name="Ravi A."/>
            <person name="Getino M."/>
            <person name="Pursley I."/>
            <person name="Horton D.L."/>
            <person name="Alikhan N.F."/>
            <person name="Baker D."/>
            <person name="Gharbi K."/>
            <person name="Hall N."/>
            <person name="Watson M."/>
            <person name="Adriaenssens E.M."/>
            <person name="Foster-Nyarko E."/>
            <person name="Jarju S."/>
            <person name="Secka A."/>
            <person name="Antonio M."/>
            <person name="Oren A."/>
            <person name="Chaudhuri R.R."/>
            <person name="La Ragione R."/>
            <person name="Hildebrand F."/>
            <person name="Pallen M.J."/>
        </authorList>
    </citation>
    <scope>NUCLEOTIDE SEQUENCE</scope>
    <source>
        <strain evidence="3">CHK195-11698</strain>
    </source>
</reference>